<feature type="domain" description="C2H2-type" evidence="9">
    <location>
        <begin position="579"/>
        <end position="606"/>
    </location>
</feature>
<feature type="compositionally biased region" description="Low complexity" evidence="8">
    <location>
        <begin position="894"/>
        <end position="906"/>
    </location>
</feature>
<dbReference type="PANTHER" id="PTHR24381">
    <property type="entry name" value="ZINC FINGER PROTEIN"/>
    <property type="match status" value="1"/>
</dbReference>
<feature type="domain" description="C2H2-type" evidence="9">
    <location>
        <begin position="785"/>
        <end position="812"/>
    </location>
</feature>
<feature type="region of interest" description="Disordered" evidence="8">
    <location>
        <begin position="251"/>
        <end position="320"/>
    </location>
</feature>
<feature type="domain" description="C2H2-type" evidence="9">
    <location>
        <begin position="841"/>
        <end position="864"/>
    </location>
</feature>
<feature type="domain" description="C2H2-type" evidence="9">
    <location>
        <begin position="696"/>
        <end position="724"/>
    </location>
</feature>
<keyword evidence="3" id="KW-0677">Repeat</keyword>
<sequence>MALSKDATPMWDMISPEDDKALMEKFTAESNKLSNSWSLGSASSLEKDAAVSFLVQLGAVQIAIQCDSQQIASQKQVSIHFGDEQHIETEHGVAQPVQTKDTVPSRGKLVTPATVSQHQDSMEVQIDYDDDEDNSYAAWMTEPDDGNDSDTQPSDTAKAVESDCPSATQQPREEHPCPDCHVILHSTWDLDLHKLHDCTESNNSIQYVYNCDQCRKSFHRWAFTVAHLRKVHNCNMSHSEIIKKLDELKSTKSKKSGNKDEKCLPSEKKAPKRPGLIEAKGQTTRKKVARRKKRDNGDMQEVKKQTKSDRRNAPRLSKRPCIRLNKDLIKIFESERDDENNLTTNNRSIKPERTAGVSNVEKAQQRHTSDEHQNLNFKTEANNSSGGELATGRLNDERQGQGSTAEQVEEKGEDDLILMKEVELVIKDGERETSATIAMPESEISKAELEEETGNTLISQRDEGQGQAAEGVEENQDASANPIMEKKRKIHTADLKVHESQEGKSEPRDMIEHKASHETAERETKEASNLDADDDENNFTTIQKSTENAIVCSLCDLQFETKHDRSKHMPSHKEHRLQYKCSTCGKTFNRKVIYRTHVETHQDKTKRQKYHCKTCDKTYLSKYTYNNHMDSHVGKSKLFKCETCGKTRASKRDLKRHINNVHIKEIKYTCEVCGKRFYDTRRIKSHVESHKKGRAYKCEECGKGFFGAYQLKNHKKRVHSNAGHCLCEVCGSSFKSQGNLKQHNLTAHTDVYKYSCDVCGKKFKRTSLRNSHMKVHSNDPANKPFKCELCSKAFAAQGKLKVHMDWHYNIRSYTCDVCGKSFLTKGNLDKHQFLHKGTKPHECKICSRGFMDLPGLRKHLDLVHKITLKKVVTQRVLEANDAKESGGDGVPHKPAATPSSPSNSGSDDADNDSPDFKRGNVAQAPEASDGQVVRDRGVSKEGVCRVQHPQPVRILSLKLHCRRVKREKGERKKKRKRERKEKKERKRKIHMQKPLHVNGRNPTTYLDTPDINSCASTTIFWRRHISDCRFL</sequence>
<evidence type="ECO:0000256" key="5">
    <source>
        <dbReference type="ARBA" id="ARBA00022833"/>
    </source>
</evidence>
<evidence type="ECO:0000259" key="9">
    <source>
        <dbReference type="PROSITE" id="PS50157"/>
    </source>
</evidence>
<dbReference type="PROSITE" id="PS50157">
    <property type="entry name" value="ZINC_FINGER_C2H2_2"/>
    <property type="match status" value="11"/>
</dbReference>
<feature type="compositionally biased region" description="Basic and acidic residues" evidence="8">
    <location>
        <begin position="257"/>
        <end position="269"/>
    </location>
</feature>
<feature type="region of interest" description="Disordered" evidence="8">
    <location>
        <begin position="880"/>
        <end position="936"/>
    </location>
</feature>
<evidence type="ECO:0000256" key="3">
    <source>
        <dbReference type="ARBA" id="ARBA00022737"/>
    </source>
</evidence>
<dbReference type="GO" id="GO:0000977">
    <property type="term" value="F:RNA polymerase II transcription regulatory region sequence-specific DNA binding"/>
    <property type="evidence" value="ECO:0000318"/>
    <property type="project" value="GO_Central"/>
</dbReference>
<dbReference type="Proteomes" id="UP000007110">
    <property type="component" value="Unassembled WGS sequence"/>
</dbReference>
<dbReference type="Pfam" id="PF00096">
    <property type="entry name" value="zf-C2H2"/>
    <property type="match status" value="5"/>
</dbReference>
<comment type="subcellular location">
    <subcellularLocation>
        <location evidence="1">Nucleus</location>
    </subcellularLocation>
</comment>
<dbReference type="InterPro" id="IPR036236">
    <property type="entry name" value="Znf_C2H2_sf"/>
</dbReference>
<dbReference type="GO" id="GO:0000981">
    <property type="term" value="F:DNA-binding transcription factor activity, RNA polymerase II-specific"/>
    <property type="evidence" value="ECO:0000318"/>
    <property type="project" value="GO_Central"/>
</dbReference>
<dbReference type="FunFam" id="3.30.160.60:FF:002583">
    <property type="entry name" value="Zinc finger protein, putative"/>
    <property type="match status" value="2"/>
</dbReference>
<dbReference type="GO" id="GO:0005634">
    <property type="term" value="C:nucleus"/>
    <property type="evidence" value="ECO:0000318"/>
    <property type="project" value="GO_Central"/>
</dbReference>
<evidence type="ECO:0000256" key="8">
    <source>
        <dbReference type="SAM" id="MobiDB-lite"/>
    </source>
</evidence>
<dbReference type="FunFam" id="3.30.160.60:FF:002981">
    <property type="entry name" value="Uncharacterized protein"/>
    <property type="match status" value="1"/>
</dbReference>
<dbReference type="Pfam" id="PF12874">
    <property type="entry name" value="zf-met"/>
    <property type="match status" value="2"/>
</dbReference>
<dbReference type="SMART" id="SM00355">
    <property type="entry name" value="ZnF_C2H2"/>
    <property type="match status" value="13"/>
</dbReference>
<dbReference type="InParanoid" id="A0A7M7HKL9"/>
<feature type="domain" description="C2H2-type" evidence="9">
    <location>
        <begin position="754"/>
        <end position="781"/>
    </location>
</feature>
<feature type="domain" description="C2H2-type" evidence="9">
    <location>
        <begin position="668"/>
        <end position="695"/>
    </location>
</feature>
<evidence type="ECO:0000313" key="10">
    <source>
        <dbReference type="EnsemblMetazoa" id="XP_011665685"/>
    </source>
</evidence>
<keyword evidence="5" id="KW-0862">Zinc</keyword>
<dbReference type="AlphaFoldDB" id="A0A7M7HKL9"/>
<feature type="compositionally biased region" description="Polar residues" evidence="8">
    <location>
        <begin position="374"/>
        <end position="386"/>
    </location>
</feature>
<accession>A0A7M7HKL9</accession>
<feature type="compositionally biased region" description="Basic residues" evidence="8">
    <location>
        <begin position="283"/>
        <end position="294"/>
    </location>
</feature>
<evidence type="ECO:0000256" key="2">
    <source>
        <dbReference type="ARBA" id="ARBA00022723"/>
    </source>
</evidence>
<feature type="domain" description="C2H2-type" evidence="9">
    <location>
        <begin position="209"/>
        <end position="237"/>
    </location>
</feature>
<dbReference type="GeneID" id="105438964"/>
<evidence type="ECO:0000256" key="4">
    <source>
        <dbReference type="ARBA" id="ARBA00022771"/>
    </source>
</evidence>
<reference evidence="10" key="2">
    <citation type="submission" date="2021-01" db="UniProtKB">
        <authorList>
            <consortium name="EnsemblMetazoa"/>
        </authorList>
    </citation>
    <scope>IDENTIFICATION</scope>
</reference>
<reference evidence="11" key="1">
    <citation type="submission" date="2015-02" db="EMBL/GenBank/DDBJ databases">
        <title>Genome sequencing for Strongylocentrotus purpuratus.</title>
        <authorList>
            <person name="Murali S."/>
            <person name="Liu Y."/>
            <person name="Vee V."/>
            <person name="English A."/>
            <person name="Wang M."/>
            <person name="Skinner E."/>
            <person name="Han Y."/>
            <person name="Muzny D.M."/>
            <person name="Worley K.C."/>
            <person name="Gibbs R.A."/>
        </authorList>
    </citation>
    <scope>NUCLEOTIDE SEQUENCE</scope>
</reference>
<name>A0A7M7HKL9_STRPU</name>
<dbReference type="RefSeq" id="XP_011665685.2">
    <property type="nucleotide sequence ID" value="XM_011667383.2"/>
</dbReference>
<dbReference type="PROSITE" id="PS00028">
    <property type="entry name" value="ZINC_FINGER_C2H2_1"/>
    <property type="match status" value="11"/>
</dbReference>
<dbReference type="FunFam" id="3.30.160.60:FF:003789">
    <property type="entry name" value="Uncharacterized protein"/>
    <property type="match status" value="1"/>
</dbReference>
<protein>
    <recommendedName>
        <fullName evidence="9">C2H2-type domain-containing protein</fullName>
    </recommendedName>
</protein>
<feature type="region of interest" description="Disordered" evidence="8">
    <location>
        <begin position="461"/>
        <end position="537"/>
    </location>
</feature>
<dbReference type="SUPFAM" id="SSF57667">
    <property type="entry name" value="beta-beta-alpha zinc fingers"/>
    <property type="match status" value="7"/>
</dbReference>
<dbReference type="PANTHER" id="PTHR24381:SF393">
    <property type="entry name" value="CHROMATIN-LINKED ADAPTOR FOR MSL PROTEINS, ISOFORM B"/>
    <property type="match status" value="1"/>
</dbReference>
<dbReference type="EnsemblMetazoa" id="XM_011667383">
    <property type="protein sequence ID" value="XP_011665685"/>
    <property type="gene ID" value="LOC105438964"/>
</dbReference>
<dbReference type="KEGG" id="spu:105438964"/>
<keyword evidence="6" id="KW-0539">Nucleus</keyword>
<dbReference type="Gene3D" id="3.30.160.60">
    <property type="entry name" value="Classic Zinc Finger"/>
    <property type="match status" value="7"/>
</dbReference>
<feature type="region of interest" description="Disordered" evidence="8">
    <location>
        <begin position="136"/>
        <end position="175"/>
    </location>
</feature>
<feature type="domain" description="C2H2-type" evidence="9">
    <location>
        <begin position="610"/>
        <end position="637"/>
    </location>
</feature>
<keyword evidence="2" id="KW-0479">Metal-binding</keyword>
<dbReference type="GO" id="GO:0008270">
    <property type="term" value="F:zinc ion binding"/>
    <property type="evidence" value="ECO:0007669"/>
    <property type="project" value="UniProtKB-KW"/>
</dbReference>
<evidence type="ECO:0000313" key="11">
    <source>
        <dbReference type="Proteomes" id="UP000007110"/>
    </source>
</evidence>
<feature type="compositionally biased region" description="Basic and acidic residues" evidence="8">
    <location>
        <begin position="295"/>
        <end position="312"/>
    </location>
</feature>
<feature type="region of interest" description="Disordered" evidence="8">
    <location>
        <begin position="963"/>
        <end position="989"/>
    </location>
</feature>
<dbReference type="OMA" id="PDINSCA"/>
<feature type="region of interest" description="Disordered" evidence="8">
    <location>
        <begin position="338"/>
        <end position="411"/>
    </location>
</feature>
<dbReference type="GO" id="GO:0006357">
    <property type="term" value="P:regulation of transcription by RNA polymerase II"/>
    <property type="evidence" value="ECO:0000318"/>
    <property type="project" value="GO_Central"/>
</dbReference>
<organism evidence="10 11">
    <name type="scientific">Strongylocentrotus purpuratus</name>
    <name type="common">Purple sea urchin</name>
    <dbReference type="NCBI Taxonomy" id="7668"/>
    <lineage>
        <taxon>Eukaryota</taxon>
        <taxon>Metazoa</taxon>
        <taxon>Echinodermata</taxon>
        <taxon>Eleutherozoa</taxon>
        <taxon>Echinozoa</taxon>
        <taxon>Echinoidea</taxon>
        <taxon>Euechinoidea</taxon>
        <taxon>Echinacea</taxon>
        <taxon>Camarodonta</taxon>
        <taxon>Echinidea</taxon>
        <taxon>Strongylocentrotidae</taxon>
        <taxon>Strongylocentrotus</taxon>
    </lineage>
</organism>
<keyword evidence="11" id="KW-1185">Reference proteome</keyword>
<evidence type="ECO:0000256" key="7">
    <source>
        <dbReference type="PROSITE-ProRule" id="PRU00042"/>
    </source>
</evidence>
<evidence type="ECO:0000256" key="6">
    <source>
        <dbReference type="ARBA" id="ARBA00023242"/>
    </source>
</evidence>
<proteinExistence type="predicted"/>
<feature type="domain" description="C2H2-type" evidence="9">
    <location>
        <begin position="813"/>
        <end position="840"/>
    </location>
</feature>
<dbReference type="OrthoDB" id="3437960at2759"/>
<feature type="domain" description="C2H2-type" evidence="9">
    <location>
        <begin position="639"/>
        <end position="667"/>
    </location>
</feature>
<keyword evidence="4 7" id="KW-0863">Zinc-finger</keyword>
<feature type="compositionally biased region" description="Basic and acidic residues" evidence="8">
    <location>
        <begin position="491"/>
        <end position="528"/>
    </location>
</feature>
<dbReference type="FunFam" id="3.30.160.60:FF:000065">
    <property type="entry name" value="B-cell CLL/lymphoma 6, member B"/>
    <property type="match status" value="1"/>
</dbReference>
<feature type="domain" description="C2H2-type" evidence="9">
    <location>
        <begin position="725"/>
        <end position="753"/>
    </location>
</feature>
<feature type="compositionally biased region" description="Basic and acidic residues" evidence="8">
    <location>
        <begin position="363"/>
        <end position="373"/>
    </location>
</feature>
<evidence type="ECO:0000256" key="1">
    <source>
        <dbReference type="ARBA" id="ARBA00004123"/>
    </source>
</evidence>
<dbReference type="InterPro" id="IPR013087">
    <property type="entry name" value="Znf_C2H2_type"/>
</dbReference>